<evidence type="ECO:0000256" key="5">
    <source>
        <dbReference type="ARBA" id="ARBA00022723"/>
    </source>
</evidence>
<dbReference type="Gene3D" id="1.10.287.610">
    <property type="entry name" value="Helix hairpin bin"/>
    <property type="match status" value="1"/>
</dbReference>
<gene>
    <name evidence="13" type="ORF">LCGC14_0683490</name>
</gene>
<evidence type="ECO:0000256" key="8">
    <source>
        <dbReference type="ARBA" id="ARBA00022842"/>
    </source>
</evidence>
<keyword evidence="10" id="KW-0234">DNA repair</keyword>
<evidence type="ECO:0000256" key="6">
    <source>
        <dbReference type="ARBA" id="ARBA00022763"/>
    </source>
</evidence>
<dbReference type="InterPro" id="IPR001679">
    <property type="entry name" value="DNA_ligase"/>
</dbReference>
<organism evidence="13">
    <name type="scientific">marine sediment metagenome</name>
    <dbReference type="NCBI Taxonomy" id="412755"/>
    <lineage>
        <taxon>unclassified sequences</taxon>
        <taxon>metagenomes</taxon>
        <taxon>ecological metagenomes</taxon>
    </lineage>
</organism>
<dbReference type="SUPFAM" id="SSF50249">
    <property type="entry name" value="Nucleic acid-binding proteins"/>
    <property type="match status" value="1"/>
</dbReference>
<dbReference type="InterPro" id="IPR004149">
    <property type="entry name" value="Znf_DNAligase_C4"/>
</dbReference>
<dbReference type="GO" id="GO:0006260">
    <property type="term" value="P:DNA replication"/>
    <property type="evidence" value="ECO:0007669"/>
    <property type="project" value="UniProtKB-KW"/>
</dbReference>
<keyword evidence="9" id="KW-0520">NAD</keyword>
<name>A0A0F9TVN3_9ZZZZ</name>
<dbReference type="InterPro" id="IPR013840">
    <property type="entry name" value="DNAligase_N"/>
</dbReference>
<dbReference type="Pfam" id="PF03119">
    <property type="entry name" value="DNA_ligase_ZBD"/>
    <property type="match status" value="1"/>
</dbReference>
<dbReference type="SUPFAM" id="SSF56091">
    <property type="entry name" value="DNA ligase/mRNA capping enzyme, catalytic domain"/>
    <property type="match status" value="1"/>
</dbReference>
<feature type="domain" description="NAD-dependent DNA ligase N-terminal" evidence="12">
    <location>
        <begin position="10"/>
        <end position="448"/>
    </location>
</feature>
<dbReference type="InterPro" id="IPR033136">
    <property type="entry name" value="DNA_ligase_CS"/>
</dbReference>
<dbReference type="SUPFAM" id="SSF47781">
    <property type="entry name" value="RuvA domain 2-like"/>
    <property type="match status" value="1"/>
</dbReference>
<dbReference type="Pfam" id="PF01653">
    <property type="entry name" value="DNA_ligase_aden"/>
    <property type="match status" value="1"/>
</dbReference>
<dbReference type="EMBL" id="LAZR01001392">
    <property type="protein sequence ID" value="KKN45408.1"/>
    <property type="molecule type" value="Genomic_DNA"/>
</dbReference>
<dbReference type="GO" id="GO:0006281">
    <property type="term" value="P:DNA repair"/>
    <property type="evidence" value="ECO:0007669"/>
    <property type="project" value="UniProtKB-KW"/>
</dbReference>
<dbReference type="GO" id="GO:0046872">
    <property type="term" value="F:metal ion binding"/>
    <property type="evidence" value="ECO:0007669"/>
    <property type="project" value="UniProtKB-KW"/>
</dbReference>
<dbReference type="Gene3D" id="3.30.470.30">
    <property type="entry name" value="DNA ligase/mRNA capping enzyme"/>
    <property type="match status" value="1"/>
</dbReference>
<dbReference type="Gene3D" id="6.20.10.30">
    <property type="match status" value="1"/>
</dbReference>
<keyword evidence="5" id="KW-0479">Metal-binding</keyword>
<evidence type="ECO:0000256" key="2">
    <source>
        <dbReference type="ARBA" id="ARBA00012722"/>
    </source>
</evidence>
<dbReference type="FunFam" id="3.30.470.30:FF:000001">
    <property type="entry name" value="DNA ligase"/>
    <property type="match status" value="1"/>
</dbReference>
<dbReference type="SMART" id="SM00532">
    <property type="entry name" value="LIGANc"/>
    <property type="match status" value="1"/>
</dbReference>
<dbReference type="Gene3D" id="2.40.50.140">
    <property type="entry name" value="Nucleic acid-binding proteins"/>
    <property type="match status" value="1"/>
</dbReference>
<dbReference type="InterPro" id="IPR013839">
    <property type="entry name" value="DNAligase_adenylation"/>
</dbReference>
<proteinExistence type="inferred from homology"/>
<comment type="caution">
    <text evidence="13">The sequence shown here is derived from an EMBL/GenBank/DDBJ whole genome shotgun (WGS) entry which is preliminary data.</text>
</comment>
<dbReference type="Gene3D" id="1.10.150.20">
    <property type="entry name" value="5' to 3' exonuclease, C-terminal subdomain"/>
    <property type="match status" value="1"/>
</dbReference>
<comment type="catalytic activity">
    <reaction evidence="11">
        <text>NAD(+) + (deoxyribonucleotide)n-3'-hydroxyl + 5'-phospho-(deoxyribonucleotide)m = (deoxyribonucleotide)n+m + AMP + beta-nicotinamide D-nucleotide.</text>
        <dbReference type="EC" id="6.5.1.2"/>
    </reaction>
</comment>
<dbReference type="EC" id="6.5.1.2" evidence="2"/>
<dbReference type="PANTHER" id="PTHR23389:SF9">
    <property type="entry name" value="DNA LIGASE"/>
    <property type="match status" value="1"/>
</dbReference>
<evidence type="ECO:0000313" key="13">
    <source>
        <dbReference type="EMBL" id="KKN45408.1"/>
    </source>
</evidence>
<dbReference type="FunFam" id="2.40.50.140:FF:000012">
    <property type="entry name" value="DNA ligase"/>
    <property type="match status" value="1"/>
</dbReference>
<evidence type="ECO:0000259" key="12">
    <source>
        <dbReference type="SMART" id="SM00532"/>
    </source>
</evidence>
<dbReference type="GO" id="GO:0003911">
    <property type="term" value="F:DNA ligase (NAD+) activity"/>
    <property type="evidence" value="ECO:0007669"/>
    <property type="project" value="UniProtKB-EC"/>
</dbReference>
<protein>
    <recommendedName>
        <fullName evidence="2">DNA ligase (NAD(+))</fullName>
        <ecNumber evidence="2">6.5.1.2</ecNumber>
    </recommendedName>
</protein>
<dbReference type="InterPro" id="IPR010994">
    <property type="entry name" value="RuvA_2-like"/>
</dbReference>
<evidence type="ECO:0000256" key="11">
    <source>
        <dbReference type="ARBA" id="ARBA00034005"/>
    </source>
</evidence>
<dbReference type="PANTHER" id="PTHR23389">
    <property type="entry name" value="CHROMOSOME TRANSMISSION FIDELITY FACTOR 18"/>
    <property type="match status" value="1"/>
</dbReference>
<dbReference type="PROSITE" id="PS01056">
    <property type="entry name" value="DNA_LIGASE_N2"/>
    <property type="match status" value="1"/>
</dbReference>
<dbReference type="InterPro" id="IPR012340">
    <property type="entry name" value="NA-bd_OB-fold"/>
</dbReference>
<evidence type="ECO:0000256" key="3">
    <source>
        <dbReference type="ARBA" id="ARBA00022598"/>
    </source>
</evidence>
<dbReference type="GO" id="GO:0005829">
    <property type="term" value="C:cytosol"/>
    <property type="evidence" value="ECO:0007669"/>
    <property type="project" value="TreeGrafter"/>
</dbReference>
<keyword evidence="8" id="KW-0460">Magnesium</keyword>
<reference evidence="13" key="1">
    <citation type="journal article" date="2015" name="Nature">
        <title>Complex archaea that bridge the gap between prokaryotes and eukaryotes.</title>
        <authorList>
            <person name="Spang A."/>
            <person name="Saw J.H."/>
            <person name="Jorgensen S.L."/>
            <person name="Zaremba-Niedzwiedzka K."/>
            <person name="Martijn J."/>
            <person name="Lind A.E."/>
            <person name="van Eijk R."/>
            <person name="Schleper C."/>
            <person name="Guy L."/>
            <person name="Ettema T.J."/>
        </authorList>
    </citation>
    <scope>NUCLEOTIDE SEQUENCE</scope>
</reference>
<dbReference type="HAMAP" id="MF_01588">
    <property type="entry name" value="DNA_ligase_A"/>
    <property type="match status" value="1"/>
</dbReference>
<evidence type="ECO:0000256" key="1">
    <source>
        <dbReference type="ARBA" id="ARBA00001946"/>
    </source>
</evidence>
<evidence type="ECO:0000256" key="7">
    <source>
        <dbReference type="ARBA" id="ARBA00022833"/>
    </source>
</evidence>
<evidence type="ECO:0000256" key="10">
    <source>
        <dbReference type="ARBA" id="ARBA00023204"/>
    </source>
</evidence>
<dbReference type="NCBIfam" id="TIGR00575">
    <property type="entry name" value="dnlj"/>
    <property type="match status" value="1"/>
</dbReference>
<dbReference type="InterPro" id="IPR004150">
    <property type="entry name" value="NAD_DNA_ligase_OB"/>
</dbReference>
<dbReference type="AlphaFoldDB" id="A0A0F9TVN3"/>
<keyword evidence="4" id="KW-0235">DNA replication</keyword>
<dbReference type="CDD" id="cd00114">
    <property type="entry name" value="LIGANc"/>
    <property type="match status" value="1"/>
</dbReference>
<keyword evidence="7" id="KW-0862">Zinc</keyword>
<evidence type="ECO:0000256" key="4">
    <source>
        <dbReference type="ARBA" id="ARBA00022705"/>
    </source>
</evidence>
<comment type="cofactor">
    <cofactor evidence="1">
        <name>Mg(2+)</name>
        <dbReference type="ChEBI" id="CHEBI:18420"/>
    </cofactor>
</comment>
<keyword evidence="6" id="KW-0227">DNA damage</keyword>
<dbReference type="Pfam" id="PF03120">
    <property type="entry name" value="OB_DNA_ligase"/>
    <property type="match status" value="1"/>
</dbReference>
<sequence>MATKSISLKQAALKIQKLRTSIKYHEKKYYVDNDPQISDYEFDMLIKELGKLENQFPELITPESPTQRVGEQPITGFASIEHRTPMLSMDNCYNIEELREFEERIKRIIPGEKIEYVAELKIDGLGISTIYRGCKYFQSVSRGDGLRGDDASLNVKTIRSFPLLISDPSEIEVRGEVYLPFKSFQKINEERSKMEQPLFANPRNAAAGSLRLLDPKEVASRHLDVFLYSIFIEGKEQASQWKNLKALRELGFKTNPSSRHCSNLEEVISFWEEWQEKRESLDYDVDGVVVKVDSTKQQKLLGSTAKFPRWSISFKFPARQATTKIKDIVVQVGRTGALTPVAILEPVKLSGITISRSTLHNEDEIKRKDIRVGDYVLIERSGDVIPKVISVMKEKRTRKEKKFAFPSNCPVCHSSTFRPEGEAISRCENPSCPAKLKKSLLHFASRRAMNIEGLGVALVAQLLEKKKMSL</sequence>
<evidence type="ECO:0000256" key="9">
    <source>
        <dbReference type="ARBA" id="ARBA00023027"/>
    </source>
</evidence>
<dbReference type="NCBIfam" id="NF005932">
    <property type="entry name" value="PRK07956.1"/>
    <property type="match status" value="1"/>
</dbReference>
<keyword evidence="3" id="KW-0436">Ligase</keyword>
<accession>A0A0F9TVN3</accession>